<dbReference type="AlphaFoldDB" id="A0A139A168"/>
<proteinExistence type="predicted"/>
<sequence>MGVRGFLRRFPIASIKKRKTNSSSCISYAASVPDLPDLEADHTLERSTNSIPIEEDTDNESQLNLSHSDGYENNGDSQSKDGNDDPSVTTDPDKEVYVEKPGLKDLVRDLGQALTNPSRTTITSATVMRHLKNTTQQAAASASRTRARSVNAGFKYSVDFPDH</sequence>
<evidence type="ECO:0000256" key="1">
    <source>
        <dbReference type="SAM" id="MobiDB-lite"/>
    </source>
</evidence>
<evidence type="ECO:0000313" key="2">
    <source>
        <dbReference type="EMBL" id="KXS10474.1"/>
    </source>
</evidence>
<keyword evidence="3" id="KW-1185">Reference proteome</keyword>
<reference evidence="2 3" key="1">
    <citation type="journal article" date="2015" name="Genome Biol. Evol.">
        <title>Phylogenomic analyses indicate that early fungi evolved digesting cell walls of algal ancestors of land plants.</title>
        <authorList>
            <person name="Chang Y."/>
            <person name="Wang S."/>
            <person name="Sekimoto S."/>
            <person name="Aerts A.L."/>
            <person name="Choi C."/>
            <person name="Clum A."/>
            <person name="LaButti K.M."/>
            <person name="Lindquist E.A."/>
            <person name="Yee Ngan C."/>
            <person name="Ohm R.A."/>
            <person name="Salamov A.A."/>
            <person name="Grigoriev I.V."/>
            <person name="Spatafora J.W."/>
            <person name="Berbee M.L."/>
        </authorList>
    </citation>
    <scope>NUCLEOTIDE SEQUENCE [LARGE SCALE GENOMIC DNA]</scope>
    <source>
        <strain evidence="2 3">JEL478</strain>
    </source>
</reference>
<dbReference type="Proteomes" id="UP000070544">
    <property type="component" value="Unassembled WGS sequence"/>
</dbReference>
<gene>
    <name evidence="2" type="ORF">M427DRAFT_477136</name>
</gene>
<dbReference type="EMBL" id="KQ965821">
    <property type="protein sequence ID" value="KXS10474.1"/>
    <property type="molecule type" value="Genomic_DNA"/>
</dbReference>
<organism evidence="2 3">
    <name type="scientific">Gonapodya prolifera (strain JEL478)</name>
    <name type="common">Monoblepharis prolifera</name>
    <dbReference type="NCBI Taxonomy" id="1344416"/>
    <lineage>
        <taxon>Eukaryota</taxon>
        <taxon>Fungi</taxon>
        <taxon>Fungi incertae sedis</taxon>
        <taxon>Chytridiomycota</taxon>
        <taxon>Chytridiomycota incertae sedis</taxon>
        <taxon>Monoblepharidomycetes</taxon>
        <taxon>Monoblepharidales</taxon>
        <taxon>Gonapodyaceae</taxon>
        <taxon>Gonapodya</taxon>
    </lineage>
</organism>
<name>A0A139A168_GONPJ</name>
<feature type="region of interest" description="Disordered" evidence="1">
    <location>
        <begin position="34"/>
        <end position="99"/>
    </location>
</feature>
<evidence type="ECO:0000313" key="3">
    <source>
        <dbReference type="Proteomes" id="UP000070544"/>
    </source>
</evidence>
<accession>A0A139A168</accession>
<protein>
    <submittedName>
        <fullName evidence="2">Uncharacterized protein</fullName>
    </submittedName>
</protein>